<dbReference type="Pfam" id="PF09848">
    <property type="entry name" value="SLFN-g3_helicase"/>
    <property type="match status" value="1"/>
</dbReference>
<evidence type="ECO:0000259" key="1">
    <source>
        <dbReference type="PROSITE" id="PS50164"/>
    </source>
</evidence>
<dbReference type="RefSeq" id="WP_057803689.1">
    <property type="nucleotide sequence ID" value="NZ_JQBX01000014.1"/>
</dbReference>
<dbReference type="SUPFAM" id="SSF52540">
    <property type="entry name" value="P-loop containing nucleoside triphosphate hydrolases"/>
    <property type="match status" value="1"/>
</dbReference>
<proteinExistence type="predicted"/>
<accession>A0A0R2KVF9</accession>
<dbReference type="CDD" id="cd10439">
    <property type="entry name" value="GIY-YIG_COG3410"/>
    <property type="match status" value="1"/>
</dbReference>
<dbReference type="PROSITE" id="PS50164">
    <property type="entry name" value="GIY_YIG"/>
    <property type="match status" value="1"/>
</dbReference>
<dbReference type="EMBL" id="JQBX01000014">
    <property type="protein sequence ID" value="KRN93490.1"/>
    <property type="molecule type" value="Genomic_DNA"/>
</dbReference>
<protein>
    <recommendedName>
        <fullName evidence="1">GIY-YIG domain-containing protein</fullName>
    </recommendedName>
</protein>
<keyword evidence="3" id="KW-1185">Reference proteome</keyword>
<organism evidence="2 3">
    <name type="scientific">Pediococcus stilesii</name>
    <dbReference type="NCBI Taxonomy" id="331679"/>
    <lineage>
        <taxon>Bacteria</taxon>
        <taxon>Bacillati</taxon>
        <taxon>Bacillota</taxon>
        <taxon>Bacilli</taxon>
        <taxon>Lactobacillales</taxon>
        <taxon>Lactobacillaceae</taxon>
        <taxon>Pediococcus</taxon>
    </lineage>
</organism>
<dbReference type="SUPFAM" id="SSF82771">
    <property type="entry name" value="GIY-YIG endonuclease"/>
    <property type="match status" value="1"/>
</dbReference>
<comment type="caution">
    <text evidence="2">The sequence shown here is derived from an EMBL/GenBank/DDBJ whole genome shotgun (WGS) entry which is preliminary data.</text>
</comment>
<dbReference type="InterPro" id="IPR000305">
    <property type="entry name" value="GIY-YIG_endonuc"/>
</dbReference>
<sequence>MKEVSDPIITKIQFTEKDLQSLAENLSQGREYILEYPTVYIIYSKNEESYQVYVGETNNINQRTREHFKELYKYGKNSEMIVIGHEHFNKSLTLDIENKMMLYMTGVDAVKNITNRRDNPQYKYFPSSEMEAIFSKTWRELKKSEEKLFPIEKIIQDNALFKASPFHKLTHDQLQAKNQILMRVQEVVQENGETHQLILVEGEAGSGKTVLLSSLFYALSGQDDGFKNASSYMVVNHEEQVKVYKSIAQKLSIERKNEERVMRSTRFINKISKDNPVDITLVDEAHLLLTRKNQSYFGESQITDIVDRSKVTIAVLDRHQILKTDQYIEDSKFEELENEAKKRGNLIELKEQLRMNANQDTVKWVKELVYGKRVRNLPKNDGKYDLKIFKSAKELYKAIEQKDLKKEEDGLSRILATYDWKYSSTKQKSGELYEVETDDFKLPWNLQVSKDSKKLSWVERRDSINEVGSTYTIQGFDLNYSGVIIGPSVKFRNGKIIYDPKYSSNKNAIQNRTISDGTKVKIFDKLLPNELNVLLTRGVNGLYIYAVDEELRKILLKAQNGEIK</sequence>
<gene>
    <name evidence="2" type="ORF">IV81_GL000491</name>
</gene>
<evidence type="ECO:0000313" key="3">
    <source>
        <dbReference type="Proteomes" id="UP000051859"/>
    </source>
</evidence>
<feature type="domain" description="GIY-YIG" evidence="1">
    <location>
        <begin position="35"/>
        <end position="113"/>
    </location>
</feature>
<dbReference type="AlphaFoldDB" id="A0A0R2KVF9"/>
<dbReference type="InterPro" id="IPR027417">
    <property type="entry name" value="P-loop_NTPase"/>
</dbReference>
<evidence type="ECO:0000313" key="2">
    <source>
        <dbReference type="EMBL" id="KRN93490.1"/>
    </source>
</evidence>
<dbReference type="PATRIC" id="fig|331679.3.peg.497"/>
<dbReference type="STRING" id="331679.IV81_GL000491"/>
<name>A0A0R2KVF9_9LACO</name>
<dbReference type="InterPro" id="IPR035901">
    <property type="entry name" value="GIY-YIG_endonuc_sf"/>
</dbReference>
<dbReference type="Proteomes" id="UP000051859">
    <property type="component" value="Unassembled WGS sequence"/>
</dbReference>
<dbReference type="Gene3D" id="3.40.50.300">
    <property type="entry name" value="P-loop containing nucleotide triphosphate hydrolases"/>
    <property type="match status" value="1"/>
</dbReference>
<dbReference type="Pfam" id="PF01541">
    <property type="entry name" value="GIY-YIG"/>
    <property type="match status" value="1"/>
</dbReference>
<reference evidence="2 3" key="1">
    <citation type="journal article" date="2015" name="Genome Announc.">
        <title>Expanding the biotechnology potential of lactobacilli through comparative genomics of 213 strains and associated genera.</title>
        <authorList>
            <person name="Sun Z."/>
            <person name="Harris H.M."/>
            <person name="McCann A."/>
            <person name="Guo C."/>
            <person name="Argimon S."/>
            <person name="Zhang W."/>
            <person name="Yang X."/>
            <person name="Jeffery I.B."/>
            <person name="Cooney J.C."/>
            <person name="Kagawa T.F."/>
            <person name="Liu W."/>
            <person name="Song Y."/>
            <person name="Salvetti E."/>
            <person name="Wrobel A."/>
            <person name="Rasinkangas P."/>
            <person name="Parkhill J."/>
            <person name="Rea M.C."/>
            <person name="O'Sullivan O."/>
            <person name="Ritari J."/>
            <person name="Douillard F.P."/>
            <person name="Paul Ross R."/>
            <person name="Yang R."/>
            <person name="Briner A.E."/>
            <person name="Felis G.E."/>
            <person name="de Vos W.M."/>
            <person name="Barrangou R."/>
            <person name="Klaenhammer T.R."/>
            <person name="Caufield P.W."/>
            <person name="Cui Y."/>
            <person name="Zhang H."/>
            <person name="O'Toole P.W."/>
        </authorList>
    </citation>
    <scope>NUCLEOTIDE SEQUENCE [LARGE SCALE GENOMIC DNA]</scope>
    <source>
        <strain evidence="2 3">DSM 18001</strain>
    </source>
</reference>
<dbReference type="InterPro" id="IPR018647">
    <property type="entry name" value="SLFN_3-like_DNA/RNA_helicase"/>
</dbReference>